<dbReference type="InterPro" id="IPR032881">
    <property type="entry name" value="Oberon-like_PHD"/>
</dbReference>
<name>A0AAV6NFY6_9ROSI</name>
<dbReference type="AlphaFoldDB" id="A0AAV6NFY6"/>
<evidence type="ECO:0000256" key="1">
    <source>
        <dbReference type="ARBA" id="ARBA00004123"/>
    </source>
</evidence>
<dbReference type="Pfam" id="PF23299">
    <property type="entry name" value="DUF7081"/>
    <property type="match status" value="1"/>
</dbReference>
<keyword evidence="4" id="KW-0862">Zinc</keyword>
<evidence type="ECO:0000313" key="10">
    <source>
        <dbReference type="Proteomes" id="UP000685013"/>
    </source>
</evidence>
<feature type="domain" description="DUF7615" evidence="8">
    <location>
        <begin position="374"/>
        <end position="450"/>
    </location>
</feature>
<evidence type="ECO:0000313" key="9">
    <source>
        <dbReference type="EMBL" id="KAG6597441.1"/>
    </source>
</evidence>
<reference evidence="9 10" key="1">
    <citation type="journal article" date="2021" name="Hortic Res">
        <title>The domestication of Cucurbita argyrosperma as revealed by the genome of its wild relative.</title>
        <authorList>
            <person name="Barrera-Redondo J."/>
            <person name="Sanchez-de la Vega G."/>
            <person name="Aguirre-Liguori J.A."/>
            <person name="Castellanos-Morales G."/>
            <person name="Gutierrez-Guerrero Y.T."/>
            <person name="Aguirre-Dugua X."/>
            <person name="Aguirre-Planter E."/>
            <person name="Tenaillon M.I."/>
            <person name="Lira-Saade R."/>
            <person name="Eguiarte L.E."/>
        </authorList>
    </citation>
    <scope>NUCLEOTIDE SEQUENCE [LARGE SCALE GENOMIC DNA]</scope>
    <source>
        <strain evidence="9">JBR-2021</strain>
    </source>
</reference>
<feature type="domain" description="DUF7081" evidence="7">
    <location>
        <begin position="30"/>
        <end position="124"/>
    </location>
</feature>
<evidence type="ECO:0000256" key="5">
    <source>
        <dbReference type="ARBA" id="ARBA00023242"/>
    </source>
</evidence>
<dbReference type="Proteomes" id="UP000685013">
    <property type="component" value="Chromosome 6"/>
</dbReference>
<keyword evidence="5" id="KW-0539">Nucleus</keyword>
<dbReference type="GO" id="GO:0005634">
    <property type="term" value="C:nucleus"/>
    <property type="evidence" value="ECO:0007669"/>
    <property type="project" value="UniProtKB-SubCell"/>
</dbReference>
<accession>A0AAV6NFY6</accession>
<evidence type="ECO:0000256" key="4">
    <source>
        <dbReference type="ARBA" id="ARBA00022833"/>
    </source>
</evidence>
<feature type="domain" description="Oberon-like PHD finger" evidence="6">
    <location>
        <begin position="163"/>
        <end position="294"/>
    </location>
</feature>
<protein>
    <submittedName>
        <fullName evidence="9">OBERON-like protein</fullName>
    </submittedName>
</protein>
<comment type="caution">
    <text evidence="9">The sequence shown here is derived from an EMBL/GenBank/DDBJ whole genome shotgun (WGS) entry which is preliminary data.</text>
</comment>
<evidence type="ECO:0000256" key="2">
    <source>
        <dbReference type="ARBA" id="ARBA00022723"/>
    </source>
</evidence>
<comment type="subcellular location">
    <subcellularLocation>
        <location evidence="1">Nucleus</location>
    </subcellularLocation>
</comment>
<evidence type="ECO:0000259" key="6">
    <source>
        <dbReference type="Pfam" id="PF07227"/>
    </source>
</evidence>
<dbReference type="PANTHER" id="PTHR33345">
    <property type="entry name" value="ADAPTER PROTEIN, PUTATIVE-RELATED"/>
    <property type="match status" value="1"/>
</dbReference>
<dbReference type="Pfam" id="PF07227">
    <property type="entry name" value="PHD_Oberon"/>
    <property type="match status" value="1"/>
</dbReference>
<proteinExistence type="predicted"/>
<evidence type="ECO:0000259" key="8">
    <source>
        <dbReference type="Pfam" id="PF24590"/>
    </source>
</evidence>
<dbReference type="InterPro" id="IPR055508">
    <property type="entry name" value="DUF7081"/>
</dbReference>
<dbReference type="InterPro" id="IPR056034">
    <property type="entry name" value="DUF7615"/>
</dbReference>
<dbReference type="GO" id="GO:0008270">
    <property type="term" value="F:zinc ion binding"/>
    <property type="evidence" value="ECO:0007669"/>
    <property type="project" value="UniProtKB-KW"/>
</dbReference>
<organism evidence="9 10">
    <name type="scientific">Cucurbita argyrosperma subsp. sororia</name>
    <dbReference type="NCBI Taxonomy" id="37648"/>
    <lineage>
        <taxon>Eukaryota</taxon>
        <taxon>Viridiplantae</taxon>
        <taxon>Streptophyta</taxon>
        <taxon>Embryophyta</taxon>
        <taxon>Tracheophyta</taxon>
        <taxon>Spermatophyta</taxon>
        <taxon>Magnoliopsida</taxon>
        <taxon>eudicotyledons</taxon>
        <taxon>Gunneridae</taxon>
        <taxon>Pentapetalae</taxon>
        <taxon>rosids</taxon>
        <taxon>fabids</taxon>
        <taxon>Cucurbitales</taxon>
        <taxon>Cucurbitaceae</taxon>
        <taxon>Cucurbiteae</taxon>
        <taxon>Cucurbita</taxon>
    </lineage>
</organism>
<keyword evidence="10" id="KW-1185">Reference proteome</keyword>
<keyword evidence="3" id="KW-0863">Zinc-finger</keyword>
<dbReference type="Pfam" id="PF24590">
    <property type="entry name" value="DUF7615"/>
    <property type="match status" value="1"/>
</dbReference>
<dbReference type="PANTHER" id="PTHR33345:SF6">
    <property type="entry name" value="OS03G0747200 PROTEIN"/>
    <property type="match status" value="1"/>
</dbReference>
<evidence type="ECO:0000256" key="3">
    <source>
        <dbReference type="ARBA" id="ARBA00022771"/>
    </source>
</evidence>
<evidence type="ECO:0000259" key="7">
    <source>
        <dbReference type="Pfam" id="PF23299"/>
    </source>
</evidence>
<feature type="non-terminal residue" evidence="9">
    <location>
        <position position="1"/>
    </location>
</feature>
<dbReference type="EMBL" id="JAGKQH010000006">
    <property type="protein sequence ID" value="KAG6597441.1"/>
    <property type="molecule type" value="Genomic_DNA"/>
</dbReference>
<gene>
    <name evidence="9" type="primary">PVIP-3</name>
    <name evidence="9" type="ORF">SDJN03_10621</name>
</gene>
<keyword evidence="2" id="KW-0479">Metal-binding</keyword>
<sequence>MSGDPVEPEVLENINCITPKLNKSDLILRPVSEDEGGEGLPYAPENWPNPGDNWRWRVGKRVAITGHFLDRYLYPPCRLGVPENTSHRGQLLASKLSVERYIQSVNPNVNVDAFFASFCWKIPAKKSASEQGVRGRQDPCPLPSKETKECTASDSQIVGCKAGNINCNSLSLVENPSLLKSMSCDICCSESRFCRDCCCILCSKIIDMTRKSYSYIKCEAKVGDGDICGHHAHIKCGLKSYMAGTVRGSIGLDAEYYCRRCDARTDLVSHVETFLQLCLSTDCCDDIEEFLGIGFRILRGSHKMRAKELLRHIELNIAKLKTGTCLEDIWKMDENISANCTDANGSANSTESSHDTSDSFISSEWTMSTPFDYWTESLKLEDEIEQVLQALKRSQELEYSLAEEKLLLHKNYLHNLFLQLGKEQTELRPRTSSTRQKSRDILVHYPLQRVFTINFLVSTGCSMDRLSLASNSVRILSVWFRLLIAACGRVIKTRCIQIKTLQLEL</sequence>